<dbReference type="SUPFAM" id="SSF53756">
    <property type="entry name" value="UDP-Glycosyltransferase/glycogen phosphorylase"/>
    <property type="match status" value="1"/>
</dbReference>
<sequence>MNLLFYVPQMASYGGMERHVCMLAEEAAARGHRVRLLTTSNSLNTGDRNSLASAGVDFRELPRSRDAAGRFAKLLWLWRETLRARRVRWDIIYTNGQSALASTVWRAARSHTRVIHHHHTAADPAEQSTWSPAFVRVLTRAPELVACSESTRDAIARAVNRRDTRFLPYFTACPVARESVVDRRYEPAQTLHFGFVGRLVTTKGIDTLCALSRRPELSGIAWHVHGSGPDYPAGHFRAYPAVRFHGPYRDLAHYGQILQRLDAIALFTRHNEGMPLSLIESLSAGLPWVATDRGGTREIAGRDAGSALIPPPADLPAALDATLALAARIRNNTTSRAARRADYDARFAP</sequence>
<dbReference type="STRING" id="1184151.AW736_03835"/>
<name>A0A178INJ6_9BACT</name>
<gene>
    <name evidence="2" type="ORF">AW736_03835</name>
</gene>
<dbReference type="InterPro" id="IPR028098">
    <property type="entry name" value="Glyco_trans_4-like_N"/>
</dbReference>
<organism evidence="2 3">
    <name type="scientific">Termitidicoccus mucosus</name>
    <dbReference type="NCBI Taxonomy" id="1184151"/>
    <lineage>
        <taxon>Bacteria</taxon>
        <taxon>Pseudomonadati</taxon>
        <taxon>Verrucomicrobiota</taxon>
        <taxon>Opitutia</taxon>
        <taxon>Opitutales</taxon>
        <taxon>Opitutaceae</taxon>
        <taxon>Termitidicoccus</taxon>
    </lineage>
</organism>
<dbReference type="PANTHER" id="PTHR12526:SF630">
    <property type="entry name" value="GLYCOSYLTRANSFERASE"/>
    <property type="match status" value="1"/>
</dbReference>
<dbReference type="Proteomes" id="UP000078486">
    <property type="component" value="Unassembled WGS sequence"/>
</dbReference>
<dbReference type="PANTHER" id="PTHR12526">
    <property type="entry name" value="GLYCOSYLTRANSFERASE"/>
    <property type="match status" value="1"/>
</dbReference>
<dbReference type="Gene3D" id="3.40.50.2000">
    <property type="entry name" value="Glycogen Phosphorylase B"/>
    <property type="match status" value="2"/>
</dbReference>
<dbReference type="Pfam" id="PF13439">
    <property type="entry name" value="Glyco_transf_4"/>
    <property type="match status" value="1"/>
</dbReference>
<evidence type="ECO:0000313" key="3">
    <source>
        <dbReference type="Proteomes" id="UP000078486"/>
    </source>
</evidence>
<dbReference type="AlphaFoldDB" id="A0A178INJ6"/>
<comment type="caution">
    <text evidence="2">The sequence shown here is derived from an EMBL/GenBank/DDBJ whole genome shotgun (WGS) entry which is preliminary data.</text>
</comment>
<dbReference type="EMBL" id="LRRQ01000030">
    <property type="protein sequence ID" value="OAM91348.1"/>
    <property type="molecule type" value="Genomic_DNA"/>
</dbReference>
<dbReference type="CDD" id="cd03801">
    <property type="entry name" value="GT4_PimA-like"/>
    <property type="match status" value="1"/>
</dbReference>
<evidence type="ECO:0000313" key="2">
    <source>
        <dbReference type="EMBL" id="OAM91348.1"/>
    </source>
</evidence>
<keyword evidence="2" id="KW-0808">Transferase</keyword>
<protein>
    <submittedName>
        <fullName evidence="2">Glycosyl transferase family 1</fullName>
    </submittedName>
</protein>
<accession>A0A178INJ6</accession>
<dbReference type="GO" id="GO:0016757">
    <property type="term" value="F:glycosyltransferase activity"/>
    <property type="evidence" value="ECO:0007669"/>
    <property type="project" value="UniProtKB-ARBA"/>
</dbReference>
<evidence type="ECO:0000259" key="1">
    <source>
        <dbReference type="Pfam" id="PF13439"/>
    </source>
</evidence>
<feature type="non-terminal residue" evidence="2">
    <location>
        <position position="349"/>
    </location>
</feature>
<dbReference type="RefSeq" id="WP_068768927.1">
    <property type="nucleotide sequence ID" value="NZ_KV441839.1"/>
</dbReference>
<proteinExistence type="predicted"/>
<feature type="domain" description="Glycosyltransferase subfamily 4-like N-terminal" evidence="1">
    <location>
        <begin position="13"/>
        <end position="160"/>
    </location>
</feature>
<reference evidence="2 3" key="1">
    <citation type="submission" date="2016-01" db="EMBL/GenBank/DDBJ databases">
        <title>High potential of lignocellulose degradation of a new Verrucomicrobia species.</title>
        <authorList>
            <person name="Wang Y."/>
            <person name="Shi Y."/>
            <person name="Qiu Z."/>
            <person name="Liu S."/>
            <person name="Yang H."/>
        </authorList>
    </citation>
    <scope>NUCLEOTIDE SEQUENCE [LARGE SCALE GENOMIC DNA]</scope>
    <source>
        <strain evidence="2 3">TSB47</strain>
    </source>
</reference>
<dbReference type="Pfam" id="PF13692">
    <property type="entry name" value="Glyco_trans_1_4"/>
    <property type="match status" value="1"/>
</dbReference>
<keyword evidence="3" id="KW-1185">Reference proteome</keyword>